<keyword evidence="1" id="KW-0238">DNA-binding</keyword>
<accession>A0A7X0HTD7</accession>
<evidence type="ECO:0000259" key="2">
    <source>
        <dbReference type="PROSITE" id="PS50943"/>
    </source>
</evidence>
<dbReference type="InterPro" id="IPR010982">
    <property type="entry name" value="Lambda_DNA-bd_dom_sf"/>
</dbReference>
<dbReference type="AlphaFoldDB" id="A0A7X0HTD7"/>
<dbReference type="PROSITE" id="PS50943">
    <property type="entry name" value="HTH_CROC1"/>
    <property type="match status" value="1"/>
</dbReference>
<keyword evidence="4" id="KW-1185">Reference proteome</keyword>
<dbReference type="CDD" id="cd00093">
    <property type="entry name" value="HTH_XRE"/>
    <property type="match status" value="1"/>
</dbReference>
<name>A0A7X0HTD7_9BACI</name>
<feature type="domain" description="HTH cro/C1-type" evidence="2">
    <location>
        <begin position="1"/>
        <end position="55"/>
    </location>
</feature>
<evidence type="ECO:0000313" key="4">
    <source>
        <dbReference type="Proteomes" id="UP000531594"/>
    </source>
</evidence>
<dbReference type="Proteomes" id="UP000531594">
    <property type="component" value="Unassembled WGS sequence"/>
</dbReference>
<dbReference type="SMART" id="SM00530">
    <property type="entry name" value="HTH_XRE"/>
    <property type="match status" value="1"/>
</dbReference>
<dbReference type="SUPFAM" id="SSF47413">
    <property type="entry name" value="lambda repressor-like DNA-binding domains"/>
    <property type="match status" value="1"/>
</dbReference>
<reference evidence="3 4" key="1">
    <citation type="submission" date="2020-08" db="EMBL/GenBank/DDBJ databases">
        <title>Genomic Encyclopedia of Type Strains, Phase IV (KMG-IV): sequencing the most valuable type-strain genomes for metagenomic binning, comparative biology and taxonomic classification.</title>
        <authorList>
            <person name="Goeker M."/>
        </authorList>
    </citation>
    <scope>NUCLEOTIDE SEQUENCE [LARGE SCALE GENOMIC DNA]</scope>
    <source>
        <strain evidence="3 4">DSM 5391</strain>
    </source>
</reference>
<evidence type="ECO:0000256" key="1">
    <source>
        <dbReference type="ARBA" id="ARBA00023125"/>
    </source>
</evidence>
<sequence>MKFEREKRNWSQKFVAGKVGITNTVLSNYERDYRDPDTDTLKKLADLYEVGADYLLGSNKPSNQTSKDERDIAKRLDQIRNDLEHADGLAFDGEPLSDEAKESFMEAMEFVVRQTKKINKKYIPKKYRKGESDE</sequence>
<dbReference type="GO" id="GO:0003677">
    <property type="term" value="F:DNA binding"/>
    <property type="evidence" value="ECO:0007669"/>
    <property type="project" value="UniProtKB-KW"/>
</dbReference>
<dbReference type="Gene3D" id="1.10.260.40">
    <property type="entry name" value="lambda repressor-like DNA-binding domains"/>
    <property type="match status" value="1"/>
</dbReference>
<evidence type="ECO:0000313" key="3">
    <source>
        <dbReference type="EMBL" id="MBB6446514.1"/>
    </source>
</evidence>
<dbReference type="PANTHER" id="PTHR46558">
    <property type="entry name" value="TRACRIPTIONAL REGULATORY PROTEIN-RELATED-RELATED"/>
    <property type="match status" value="1"/>
</dbReference>
<dbReference type="InterPro" id="IPR001387">
    <property type="entry name" value="Cro/C1-type_HTH"/>
</dbReference>
<dbReference type="EMBL" id="JACHGK010000011">
    <property type="protein sequence ID" value="MBB6446514.1"/>
    <property type="molecule type" value="Genomic_DNA"/>
</dbReference>
<proteinExistence type="predicted"/>
<dbReference type="Pfam" id="PF01381">
    <property type="entry name" value="HTH_3"/>
    <property type="match status" value="1"/>
</dbReference>
<comment type="caution">
    <text evidence="3">The sequence shown here is derived from an EMBL/GenBank/DDBJ whole genome shotgun (WGS) entry which is preliminary data.</text>
</comment>
<organism evidence="3 4">
    <name type="scientific">Bacillus benzoevorans</name>
    <dbReference type="NCBI Taxonomy" id="1456"/>
    <lineage>
        <taxon>Bacteria</taxon>
        <taxon>Bacillati</taxon>
        <taxon>Bacillota</taxon>
        <taxon>Bacilli</taxon>
        <taxon>Bacillales</taxon>
        <taxon>Bacillaceae</taxon>
        <taxon>Bacillus</taxon>
    </lineage>
</organism>
<gene>
    <name evidence="3" type="ORF">HNR53_003173</name>
</gene>
<dbReference type="PANTHER" id="PTHR46558:SF13">
    <property type="entry name" value="HTH-TYPE TRANSCRIPTIONAL REGULATOR IMMR"/>
    <property type="match status" value="1"/>
</dbReference>
<protein>
    <submittedName>
        <fullName evidence="3">Transcriptional regulator with XRE-family HTH domain</fullName>
    </submittedName>
</protein>